<evidence type="ECO:0000256" key="1">
    <source>
        <dbReference type="SAM" id="MobiDB-lite"/>
    </source>
</evidence>
<proteinExistence type="predicted"/>
<accession>A0AAV5M514</accession>
<dbReference type="PANTHER" id="PTHR33710">
    <property type="entry name" value="BNAC02G09200D PROTEIN"/>
    <property type="match status" value="1"/>
</dbReference>
<evidence type="ECO:0000313" key="3">
    <source>
        <dbReference type="Proteomes" id="UP001054252"/>
    </source>
</evidence>
<gene>
    <name evidence="2" type="ORF">SLEP1_g51242</name>
</gene>
<dbReference type="PANTHER" id="PTHR33710:SF64">
    <property type="entry name" value="ENDONUCLEASE_EXONUCLEASE_PHOSPHATASE DOMAIN-CONTAINING PROTEIN"/>
    <property type="match status" value="1"/>
</dbReference>
<feature type="compositionally biased region" description="Acidic residues" evidence="1">
    <location>
        <begin position="19"/>
        <end position="28"/>
    </location>
</feature>
<feature type="compositionally biased region" description="Polar residues" evidence="1">
    <location>
        <begin position="92"/>
        <end position="124"/>
    </location>
</feature>
<dbReference type="EMBL" id="BPVZ01000175">
    <property type="protein sequence ID" value="GKV44013.1"/>
    <property type="molecule type" value="Genomic_DNA"/>
</dbReference>
<feature type="compositionally biased region" description="Polar residues" evidence="1">
    <location>
        <begin position="34"/>
        <end position="44"/>
    </location>
</feature>
<sequence>MCASEVVADIINVEKEVDNESDSDDIETSESNSKTKYQRSTDTLESMRGSGLGLQEEPTKKGLSQIRRINVEMKRAEWANDPIVRDQRRNNVRPSLDQQEASGQQEKGSHQNNSPSETEQGSDSGNRKEQMGDNNKSEKKSKRKRTKTCSSMYKRATLLGLLNQKKGRGKPKWSQVERKRIPEFLPSTSNLVAGGSVGDSGIENCNRLLKEHPNKKIVGDLWNFAKNLGVVAKDEEGVIKKLEMEARDKKAKEAEIPKGACTIQKEIHLVPVQRKFMSRIDRVLLSNGWLAKLGEARQWGLCGSVSDHCPILLRHQQVDWGPKLFRFFDVWLEHEECKELIKDVWCNTNIHGWAGFRLKRKTKEDKGGIKELEQKLILEVDKRINDSTVVIAQTNMKGENG</sequence>
<dbReference type="InterPro" id="IPR036691">
    <property type="entry name" value="Endo/exonu/phosph_ase_sf"/>
</dbReference>
<keyword evidence="3" id="KW-1185">Reference proteome</keyword>
<organism evidence="2 3">
    <name type="scientific">Rubroshorea leprosula</name>
    <dbReference type="NCBI Taxonomy" id="152421"/>
    <lineage>
        <taxon>Eukaryota</taxon>
        <taxon>Viridiplantae</taxon>
        <taxon>Streptophyta</taxon>
        <taxon>Embryophyta</taxon>
        <taxon>Tracheophyta</taxon>
        <taxon>Spermatophyta</taxon>
        <taxon>Magnoliopsida</taxon>
        <taxon>eudicotyledons</taxon>
        <taxon>Gunneridae</taxon>
        <taxon>Pentapetalae</taxon>
        <taxon>rosids</taxon>
        <taxon>malvids</taxon>
        <taxon>Malvales</taxon>
        <taxon>Dipterocarpaceae</taxon>
        <taxon>Rubroshorea</taxon>
    </lineage>
</organism>
<dbReference type="SUPFAM" id="SSF56219">
    <property type="entry name" value="DNase I-like"/>
    <property type="match status" value="1"/>
</dbReference>
<evidence type="ECO:0000313" key="2">
    <source>
        <dbReference type="EMBL" id="GKV44013.1"/>
    </source>
</evidence>
<dbReference type="AlphaFoldDB" id="A0AAV5M514"/>
<feature type="region of interest" description="Disordered" evidence="1">
    <location>
        <begin position="13"/>
        <end position="150"/>
    </location>
</feature>
<comment type="caution">
    <text evidence="2">The sequence shown here is derived from an EMBL/GenBank/DDBJ whole genome shotgun (WGS) entry which is preliminary data.</text>
</comment>
<dbReference type="Proteomes" id="UP001054252">
    <property type="component" value="Unassembled WGS sequence"/>
</dbReference>
<feature type="compositionally biased region" description="Basic and acidic residues" evidence="1">
    <location>
        <begin position="69"/>
        <end position="89"/>
    </location>
</feature>
<protein>
    <submittedName>
        <fullName evidence="2">Uncharacterized protein</fullName>
    </submittedName>
</protein>
<name>A0AAV5M514_9ROSI</name>
<feature type="compositionally biased region" description="Basic and acidic residues" evidence="1">
    <location>
        <begin position="125"/>
        <end position="138"/>
    </location>
</feature>
<reference evidence="2 3" key="1">
    <citation type="journal article" date="2021" name="Commun. Biol.">
        <title>The genome of Shorea leprosula (Dipterocarpaceae) highlights the ecological relevance of drought in aseasonal tropical rainforests.</title>
        <authorList>
            <person name="Ng K.K.S."/>
            <person name="Kobayashi M.J."/>
            <person name="Fawcett J.A."/>
            <person name="Hatakeyama M."/>
            <person name="Paape T."/>
            <person name="Ng C.H."/>
            <person name="Ang C.C."/>
            <person name="Tnah L.H."/>
            <person name="Lee C.T."/>
            <person name="Nishiyama T."/>
            <person name="Sese J."/>
            <person name="O'Brien M.J."/>
            <person name="Copetti D."/>
            <person name="Mohd Noor M.I."/>
            <person name="Ong R.C."/>
            <person name="Putra M."/>
            <person name="Sireger I.Z."/>
            <person name="Indrioko S."/>
            <person name="Kosugi Y."/>
            <person name="Izuno A."/>
            <person name="Isagi Y."/>
            <person name="Lee S.L."/>
            <person name="Shimizu K.K."/>
        </authorList>
    </citation>
    <scope>NUCLEOTIDE SEQUENCE [LARGE SCALE GENOMIC DNA]</scope>
    <source>
        <strain evidence="2">214</strain>
    </source>
</reference>